<protein>
    <submittedName>
        <fullName evidence="1">Uncharacterized protein</fullName>
    </submittedName>
</protein>
<dbReference type="Gene3D" id="3.40.190.10">
    <property type="entry name" value="Periplasmic binding protein-like II"/>
    <property type="match status" value="1"/>
</dbReference>
<sequence length="80" mass="8239">MAEGLSEQALRFIAAQGLRANVVQQAEDIQTLLALVAAGIGRGAVAAKHCVYCSGWGRYSAVKRRADAVAGWAGVEPAAA</sequence>
<name>A0A4U9TBE4_SERFO</name>
<evidence type="ECO:0000313" key="1">
    <source>
        <dbReference type="EMBL" id="VTR17106.1"/>
    </source>
</evidence>
<gene>
    <name evidence="1" type="ORF">NCTC12965_00355</name>
</gene>
<dbReference type="AlphaFoldDB" id="A0A4U9TBE4"/>
<dbReference type="EMBL" id="CABEEZ010000014">
    <property type="protein sequence ID" value="VTR17106.1"/>
    <property type="molecule type" value="Genomic_DNA"/>
</dbReference>
<organism evidence="1">
    <name type="scientific">Serratia fonticola</name>
    <dbReference type="NCBI Taxonomy" id="47917"/>
    <lineage>
        <taxon>Bacteria</taxon>
        <taxon>Pseudomonadati</taxon>
        <taxon>Pseudomonadota</taxon>
        <taxon>Gammaproteobacteria</taxon>
        <taxon>Enterobacterales</taxon>
        <taxon>Yersiniaceae</taxon>
        <taxon>Serratia</taxon>
    </lineage>
</organism>
<reference evidence="1" key="1">
    <citation type="submission" date="2019-05" db="EMBL/GenBank/DDBJ databases">
        <authorList>
            <consortium name="Pathogen Informatics"/>
        </authorList>
    </citation>
    <scope>NUCLEOTIDE SEQUENCE [LARGE SCALE GENOMIC DNA]</scope>
    <source>
        <strain evidence="1">NCTC12965</strain>
    </source>
</reference>
<accession>A0A4U9TBE4</accession>
<proteinExistence type="predicted"/>